<organism evidence="2 3">
    <name type="scientific">Tupaia chinensis</name>
    <name type="common">Chinese tree shrew</name>
    <name type="synonym">Tupaia belangeri chinensis</name>
    <dbReference type="NCBI Taxonomy" id="246437"/>
    <lineage>
        <taxon>Eukaryota</taxon>
        <taxon>Metazoa</taxon>
        <taxon>Chordata</taxon>
        <taxon>Craniata</taxon>
        <taxon>Vertebrata</taxon>
        <taxon>Euteleostomi</taxon>
        <taxon>Mammalia</taxon>
        <taxon>Eutheria</taxon>
        <taxon>Euarchontoglires</taxon>
        <taxon>Scandentia</taxon>
        <taxon>Tupaiidae</taxon>
        <taxon>Tupaia</taxon>
    </lineage>
</organism>
<protein>
    <submittedName>
        <fullName evidence="2">Uncharacterized protein</fullName>
    </submittedName>
</protein>
<reference evidence="3" key="2">
    <citation type="journal article" date="2013" name="Nat. Commun.">
        <title>Genome of the Chinese tree shrew.</title>
        <authorList>
            <person name="Fan Y."/>
            <person name="Huang Z.Y."/>
            <person name="Cao C.C."/>
            <person name="Chen C.S."/>
            <person name="Chen Y.X."/>
            <person name="Fan D.D."/>
            <person name="He J."/>
            <person name="Hou H.L."/>
            <person name="Hu L."/>
            <person name="Hu X.T."/>
            <person name="Jiang X.T."/>
            <person name="Lai R."/>
            <person name="Lang Y.S."/>
            <person name="Liang B."/>
            <person name="Liao S.G."/>
            <person name="Mu D."/>
            <person name="Ma Y.Y."/>
            <person name="Niu Y.Y."/>
            <person name="Sun X.Q."/>
            <person name="Xia J.Q."/>
            <person name="Xiao J."/>
            <person name="Xiong Z.Q."/>
            <person name="Xu L."/>
            <person name="Yang L."/>
            <person name="Zhang Y."/>
            <person name="Zhao W."/>
            <person name="Zhao X.D."/>
            <person name="Zheng Y.T."/>
            <person name="Zhou J.M."/>
            <person name="Zhu Y.B."/>
            <person name="Zhang G.J."/>
            <person name="Wang J."/>
            <person name="Yao Y.G."/>
        </authorList>
    </citation>
    <scope>NUCLEOTIDE SEQUENCE [LARGE SCALE GENOMIC DNA]</scope>
</reference>
<gene>
    <name evidence="2" type="ORF">TREES_T100010394</name>
</gene>
<accession>L9LD97</accession>
<feature type="region of interest" description="Disordered" evidence="1">
    <location>
        <begin position="41"/>
        <end position="62"/>
    </location>
</feature>
<dbReference type="EMBL" id="KB320397">
    <property type="protein sequence ID" value="ELW72669.1"/>
    <property type="molecule type" value="Genomic_DNA"/>
</dbReference>
<dbReference type="AlphaFoldDB" id="L9LD97"/>
<dbReference type="Proteomes" id="UP000011518">
    <property type="component" value="Unassembled WGS sequence"/>
</dbReference>
<keyword evidence="3" id="KW-1185">Reference proteome</keyword>
<reference evidence="3" key="1">
    <citation type="submission" date="2012-07" db="EMBL/GenBank/DDBJ databases">
        <title>Genome of the Chinese tree shrew, a rising model animal genetically related to primates.</title>
        <authorList>
            <person name="Zhang G."/>
            <person name="Fan Y."/>
            <person name="Yao Y."/>
            <person name="Huang Z."/>
        </authorList>
    </citation>
    <scope>NUCLEOTIDE SEQUENCE [LARGE SCALE GENOMIC DNA]</scope>
</reference>
<evidence type="ECO:0000313" key="3">
    <source>
        <dbReference type="Proteomes" id="UP000011518"/>
    </source>
</evidence>
<evidence type="ECO:0000256" key="1">
    <source>
        <dbReference type="SAM" id="MobiDB-lite"/>
    </source>
</evidence>
<name>L9LD97_TUPCH</name>
<feature type="region of interest" description="Disordered" evidence="1">
    <location>
        <begin position="1"/>
        <end position="20"/>
    </location>
</feature>
<dbReference type="InParanoid" id="L9LD97"/>
<proteinExistence type="predicted"/>
<evidence type="ECO:0000313" key="2">
    <source>
        <dbReference type="EMBL" id="ELW72669.1"/>
    </source>
</evidence>
<sequence>MRAGAPCCPSPGRSRAGRGGACRGGAELLALLAPVGEMQAPASPAAVPGLPPAGAPSLAPAGPDPPSSYAIFALRALGPPGGRSGPTSALT</sequence>